<organism evidence="3 4">
    <name type="scientific">Paramecium tetraurelia</name>
    <dbReference type="NCBI Taxonomy" id="5888"/>
    <lineage>
        <taxon>Eukaryota</taxon>
        <taxon>Sar</taxon>
        <taxon>Alveolata</taxon>
        <taxon>Ciliophora</taxon>
        <taxon>Intramacronucleata</taxon>
        <taxon>Oligohymenophorea</taxon>
        <taxon>Peniculida</taxon>
        <taxon>Parameciidae</taxon>
        <taxon>Paramecium</taxon>
    </lineage>
</organism>
<accession>A0CY58</accession>
<keyword evidence="1" id="KW-0175">Coiled coil</keyword>
<dbReference type="InterPro" id="IPR017916">
    <property type="entry name" value="SB_dom"/>
</dbReference>
<dbReference type="HOGENOM" id="CLU_716597_0_0_1"/>
<dbReference type="GeneID" id="5028907"/>
<dbReference type="KEGG" id="ptm:GSPATT00011357001"/>
<sequence length="386" mass="45794">MYQRILNLIYPQSQNDTQQQAETEVPKRSQKLSQMTSLINMNEFFQYPEKLIQDATFIINEFCNDNIDIYIQDESILRISGFVNILIKQKSFQIVMNFSFFLNYPQQIFDICIENKSLDDKDIKLSSFFHSSQGEKWISLNTYLTEAKLWFNHQNLQRVFQEAKELLTNHFPYHKQKKQQQYFSNDPIQMDKQRQTDQKDNNEEITDKVEIDKQVKDVVNKNIVTSPIPLNSQAVLGPSGLQLKQENQIQMQVSKFAIQLMKEHRNDIANLKEQLQNLKLYKQQQEGIQNQLIWLRQKLDFDIDLAASLFYMQQQQMSLIDKTQQKPLDEIMDFDDLSQQIIELVAKDKACSDCYQYISKKFKRQLLDYTTLQHTSWQASSLNQNY</sequence>
<reference evidence="3 4" key="1">
    <citation type="journal article" date="2006" name="Nature">
        <title>Global trends of whole-genome duplications revealed by the ciliate Paramecium tetraurelia.</title>
        <authorList>
            <consortium name="Genoscope"/>
            <person name="Aury J.-M."/>
            <person name="Jaillon O."/>
            <person name="Duret L."/>
            <person name="Noel B."/>
            <person name="Jubin C."/>
            <person name="Porcel B.M."/>
            <person name="Segurens B."/>
            <person name="Daubin V."/>
            <person name="Anthouard V."/>
            <person name="Aiach N."/>
            <person name="Arnaiz O."/>
            <person name="Billaut A."/>
            <person name="Beisson J."/>
            <person name="Blanc I."/>
            <person name="Bouhouche K."/>
            <person name="Camara F."/>
            <person name="Duharcourt S."/>
            <person name="Guigo R."/>
            <person name="Gogendeau D."/>
            <person name="Katinka M."/>
            <person name="Keller A.-M."/>
            <person name="Kissmehl R."/>
            <person name="Klotz C."/>
            <person name="Koll F."/>
            <person name="Le Moue A."/>
            <person name="Lepere C."/>
            <person name="Malinsky S."/>
            <person name="Nowacki M."/>
            <person name="Nowak J.K."/>
            <person name="Plattner H."/>
            <person name="Poulain J."/>
            <person name="Ruiz F."/>
            <person name="Serrano V."/>
            <person name="Zagulski M."/>
            <person name="Dessen P."/>
            <person name="Betermier M."/>
            <person name="Weissenbach J."/>
            <person name="Scarpelli C."/>
            <person name="Schachter V."/>
            <person name="Sperling L."/>
            <person name="Meyer E."/>
            <person name="Cohen J."/>
            <person name="Wincker P."/>
        </authorList>
    </citation>
    <scope>NUCLEOTIDE SEQUENCE [LARGE SCALE GENOMIC DNA]</scope>
    <source>
        <strain evidence="3 4">Stock d4-2</strain>
    </source>
</reference>
<dbReference type="OMA" id="NYPQQIF"/>
<dbReference type="Proteomes" id="UP000000600">
    <property type="component" value="Unassembled WGS sequence"/>
</dbReference>
<dbReference type="EMBL" id="CT868208">
    <property type="protein sequence ID" value="CAK75725.1"/>
    <property type="molecule type" value="Genomic_DNA"/>
</dbReference>
<keyword evidence="4" id="KW-1185">Reference proteome</keyword>
<feature type="coiled-coil region" evidence="1">
    <location>
        <begin position="254"/>
        <end position="291"/>
    </location>
</feature>
<proteinExistence type="predicted"/>
<evidence type="ECO:0000313" key="3">
    <source>
        <dbReference type="EMBL" id="CAK75725.1"/>
    </source>
</evidence>
<dbReference type="InParanoid" id="A0CY58"/>
<dbReference type="AlphaFoldDB" id="A0CY58"/>
<protein>
    <recommendedName>
        <fullName evidence="2">SB domain-containing protein</fullName>
    </recommendedName>
</protein>
<gene>
    <name evidence="3" type="ORF">GSPATT00011357001</name>
</gene>
<dbReference type="RefSeq" id="XP_001443122.1">
    <property type="nucleotide sequence ID" value="XM_001443085.1"/>
</dbReference>
<evidence type="ECO:0000256" key="1">
    <source>
        <dbReference type="SAM" id="Coils"/>
    </source>
</evidence>
<name>A0CY58_PARTE</name>
<evidence type="ECO:0000313" key="4">
    <source>
        <dbReference type="Proteomes" id="UP000000600"/>
    </source>
</evidence>
<dbReference type="OrthoDB" id="299537at2759"/>
<feature type="domain" description="SB" evidence="2">
    <location>
        <begin position="335"/>
        <end position="370"/>
    </location>
</feature>
<dbReference type="Pfam" id="PF09454">
    <property type="entry name" value="Vps23_core"/>
    <property type="match status" value="1"/>
</dbReference>
<evidence type="ECO:0000259" key="2">
    <source>
        <dbReference type="Pfam" id="PF09454"/>
    </source>
</evidence>